<gene>
    <name evidence="2" type="ORF">MCOR_18068</name>
</gene>
<organism evidence="2 3">
    <name type="scientific">Mytilus coruscus</name>
    <name type="common">Sea mussel</name>
    <dbReference type="NCBI Taxonomy" id="42192"/>
    <lineage>
        <taxon>Eukaryota</taxon>
        <taxon>Metazoa</taxon>
        <taxon>Spiralia</taxon>
        <taxon>Lophotrochozoa</taxon>
        <taxon>Mollusca</taxon>
        <taxon>Bivalvia</taxon>
        <taxon>Autobranchia</taxon>
        <taxon>Pteriomorphia</taxon>
        <taxon>Mytilida</taxon>
        <taxon>Mytiloidea</taxon>
        <taxon>Mytilidae</taxon>
        <taxon>Mytilinae</taxon>
        <taxon>Mytilus</taxon>
    </lineage>
</organism>
<evidence type="ECO:0000313" key="3">
    <source>
        <dbReference type="Proteomes" id="UP000507470"/>
    </source>
</evidence>
<evidence type="ECO:0000313" key="2">
    <source>
        <dbReference type="EMBL" id="CAC5382219.1"/>
    </source>
</evidence>
<feature type="transmembrane region" description="Helical" evidence="1">
    <location>
        <begin position="92"/>
        <end position="112"/>
    </location>
</feature>
<proteinExistence type="predicted"/>
<dbReference type="AlphaFoldDB" id="A0A6J8BHU2"/>
<dbReference type="Proteomes" id="UP000507470">
    <property type="component" value="Unassembled WGS sequence"/>
</dbReference>
<keyword evidence="1" id="KW-1133">Transmembrane helix</keyword>
<reference evidence="2 3" key="1">
    <citation type="submission" date="2020-06" db="EMBL/GenBank/DDBJ databases">
        <authorList>
            <person name="Li R."/>
            <person name="Bekaert M."/>
        </authorList>
    </citation>
    <scope>NUCLEOTIDE SEQUENCE [LARGE SCALE GENOMIC DNA]</scope>
    <source>
        <strain evidence="3">wild</strain>
    </source>
</reference>
<evidence type="ECO:0000256" key="1">
    <source>
        <dbReference type="SAM" id="Phobius"/>
    </source>
</evidence>
<dbReference type="EMBL" id="CACVKT020003176">
    <property type="protein sequence ID" value="CAC5382219.1"/>
    <property type="molecule type" value="Genomic_DNA"/>
</dbReference>
<accession>A0A6J8BHU2</accession>
<keyword evidence="1" id="KW-0472">Membrane</keyword>
<keyword evidence="3" id="KW-1185">Reference proteome</keyword>
<keyword evidence="1" id="KW-0812">Transmembrane</keyword>
<name>A0A6J8BHU2_MYTCO</name>
<sequence length="160" mass="18849">MTAATEVRLDDHRLKTLPKSIQNLQPNVFHYGLKGKPSICDHIWIGEWQKYRPLNSHNFDKLYCSSNNITIEKYLDKAECDIESIDHELRTWISFSIIITSIVGVLTLVYYFRFEILILRQRLKCSKKQFAPTEIDFYISYDGENDDVRKFVYDLDGFLG</sequence>
<protein>
    <submittedName>
        <fullName evidence="2">Uncharacterized protein</fullName>
    </submittedName>
</protein>